<dbReference type="PANTHER" id="PTHR47976:SF66">
    <property type="entry name" value="G-TYPE LECTIN S-RECEPTOR-LIKE SERINE_THREONINE-PROTEIN KINASE SD2-5"/>
    <property type="match status" value="1"/>
</dbReference>
<gene>
    <name evidence="2" type="ORF">FPE_LOCUS31802</name>
</gene>
<accession>A0AAD2AG06</accession>
<reference evidence="2" key="1">
    <citation type="submission" date="2023-05" db="EMBL/GenBank/DDBJ databases">
        <authorList>
            <person name="Huff M."/>
        </authorList>
    </citation>
    <scope>NUCLEOTIDE SEQUENCE</scope>
</reference>
<evidence type="ECO:0000313" key="3">
    <source>
        <dbReference type="Proteomes" id="UP000834106"/>
    </source>
</evidence>
<dbReference type="PANTHER" id="PTHR47976">
    <property type="entry name" value="G-TYPE LECTIN S-RECEPTOR-LIKE SERINE/THREONINE-PROTEIN KINASE SD2-5"/>
    <property type="match status" value="1"/>
</dbReference>
<keyword evidence="1" id="KW-0732">Signal</keyword>
<sequence>MRSESSSHLLKLLQEKATENKLLDLIENYDDEMMYHKEEVLRMIKIAAWCLQDDHTRRPTMSIGAKVLEGVLEVEEQNISYYFTHALSHPVSVPPAMVSEPPQASVLSNPR</sequence>
<evidence type="ECO:0000313" key="2">
    <source>
        <dbReference type="EMBL" id="CAI9784372.1"/>
    </source>
</evidence>
<keyword evidence="3" id="KW-1185">Reference proteome</keyword>
<protein>
    <submittedName>
        <fullName evidence="2">Uncharacterized protein</fullName>
    </submittedName>
</protein>
<organism evidence="2 3">
    <name type="scientific">Fraxinus pennsylvanica</name>
    <dbReference type="NCBI Taxonomy" id="56036"/>
    <lineage>
        <taxon>Eukaryota</taxon>
        <taxon>Viridiplantae</taxon>
        <taxon>Streptophyta</taxon>
        <taxon>Embryophyta</taxon>
        <taxon>Tracheophyta</taxon>
        <taxon>Spermatophyta</taxon>
        <taxon>Magnoliopsida</taxon>
        <taxon>eudicotyledons</taxon>
        <taxon>Gunneridae</taxon>
        <taxon>Pentapetalae</taxon>
        <taxon>asterids</taxon>
        <taxon>lamiids</taxon>
        <taxon>Lamiales</taxon>
        <taxon>Oleaceae</taxon>
        <taxon>Oleeae</taxon>
        <taxon>Fraxinus</taxon>
    </lineage>
</organism>
<dbReference type="Gene3D" id="1.10.510.10">
    <property type="entry name" value="Transferase(Phosphotransferase) domain 1"/>
    <property type="match status" value="1"/>
</dbReference>
<evidence type="ECO:0000256" key="1">
    <source>
        <dbReference type="ARBA" id="ARBA00022729"/>
    </source>
</evidence>
<dbReference type="InterPro" id="IPR051343">
    <property type="entry name" value="G-type_lectin_kinases/EP1-like"/>
</dbReference>
<dbReference type="Proteomes" id="UP000834106">
    <property type="component" value="Chromosome 20"/>
</dbReference>
<dbReference type="AlphaFoldDB" id="A0AAD2AG06"/>
<dbReference type="EMBL" id="OU503055">
    <property type="protein sequence ID" value="CAI9784372.1"/>
    <property type="molecule type" value="Genomic_DNA"/>
</dbReference>
<proteinExistence type="predicted"/>
<name>A0AAD2AG06_9LAMI</name>